<evidence type="ECO:0000256" key="11">
    <source>
        <dbReference type="ARBA" id="ARBA00023136"/>
    </source>
</evidence>
<evidence type="ECO:0000256" key="2">
    <source>
        <dbReference type="ARBA" id="ARBA00004651"/>
    </source>
</evidence>
<feature type="transmembrane region" description="Helical" evidence="12">
    <location>
        <begin position="182"/>
        <end position="205"/>
    </location>
</feature>
<evidence type="ECO:0000256" key="5">
    <source>
        <dbReference type="ARBA" id="ARBA00022553"/>
    </source>
</evidence>
<evidence type="ECO:0000256" key="6">
    <source>
        <dbReference type="ARBA" id="ARBA00022679"/>
    </source>
</evidence>
<proteinExistence type="predicted"/>
<comment type="caution">
    <text evidence="15">The sequence shown here is derived from an EMBL/GenBank/DDBJ whole genome shotgun (WGS) entry which is preliminary data.</text>
</comment>
<evidence type="ECO:0000256" key="1">
    <source>
        <dbReference type="ARBA" id="ARBA00000085"/>
    </source>
</evidence>
<evidence type="ECO:0000313" key="15">
    <source>
        <dbReference type="EMBL" id="MBU3220288.1"/>
    </source>
</evidence>
<name>A0ABS6C484_9CLOT</name>
<comment type="catalytic activity">
    <reaction evidence="1">
        <text>ATP + protein L-histidine = ADP + protein N-phospho-L-histidine.</text>
        <dbReference type="EC" id="2.7.13.3"/>
    </reaction>
</comment>
<sequence length="478" mass="53206">MKNKIAFKLTMYFSATLLLFSIIIGSVFMTLFKNHTMKIYKSDLGKRAVTIADTLSNLISDSGSPTNIMGGKHLGYGSYLRLLDDIAMTDVWIVDENLDLITSSHMESKKYNYADLPADAEAVVKEVFQGKTTFSEGFSNLLNAPTLTVGTPIEIKGKVIGALLLHSPVEGMNEGVSKGFNILALSILVALILSIILSIMLAVAFTKPLKKMKDSALQLAAGDYSSKTGVYQKDEIGELASAIDVLSDQLDLASQERQKLYRLRQDFISNISHELRTPVTVIRGSLEALCEEIVTDPDQIKIYHHQMLLESLYLQRLVNDLLDLSRLQNTDFKIEMQQINLCDVINDVIRSASQIAKLKGVNIKQNQDTHIFEVLGDYGRLRQMLLIILDNAIKFSPKGGVVTLTLKNRSVSIKDNGIGISKEDLPYIFDRFYKVKSEANKNGTGLGLAIAKQIADRHTINVTLNSKQNEETQFKFQF</sequence>
<dbReference type="GO" id="GO:0016301">
    <property type="term" value="F:kinase activity"/>
    <property type="evidence" value="ECO:0007669"/>
    <property type="project" value="UniProtKB-KW"/>
</dbReference>
<dbReference type="CDD" id="cd00082">
    <property type="entry name" value="HisKA"/>
    <property type="match status" value="1"/>
</dbReference>
<evidence type="ECO:0000256" key="12">
    <source>
        <dbReference type="SAM" id="Phobius"/>
    </source>
</evidence>
<keyword evidence="8 15" id="KW-0418">Kinase</keyword>
<dbReference type="PANTHER" id="PTHR45528">
    <property type="entry name" value="SENSOR HISTIDINE KINASE CPXA"/>
    <property type="match status" value="1"/>
</dbReference>
<evidence type="ECO:0000259" key="14">
    <source>
        <dbReference type="PROSITE" id="PS50885"/>
    </source>
</evidence>
<protein>
    <recommendedName>
        <fullName evidence="3">histidine kinase</fullName>
        <ecNumber evidence="3">2.7.13.3</ecNumber>
    </recommendedName>
</protein>
<dbReference type="Pfam" id="PF02518">
    <property type="entry name" value="HATPase_c"/>
    <property type="match status" value="1"/>
</dbReference>
<organism evidence="15 16">
    <name type="scientific">Clostridium algidicarnis</name>
    <dbReference type="NCBI Taxonomy" id="37659"/>
    <lineage>
        <taxon>Bacteria</taxon>
        <taxon>Bacillati</taxon>
        <taxon>Bacillota</taxon>
        <taxon>Clostridia</taxon>
        <taxon>Eubacteriales</taxon>
        <taxon>Clostridiaceae</taxon>
        <taxon>Clostridium</taxon>
    </lineage>
</organism>
<evidence type="ECO:0000256" key="4">
    <source>
        <dbReference type="ARBA" id="ARBA00022475"/>
    </source>
</evidence>
<dbReference type="InterPro" id="IPR003660">
    <property type="entry name" value="HAMP_dom"/>
</dbReference>
<comment type="subcellular location">
    <subcellularLocation>
        <location evidence="2">Cell membrane</location>
        <topology evidence="2">Multi-pass membrane protein</topology>
    </subcellularLocation>
</comment>
<dbReference type="RefSeq" id="WP_216132125.1">
    <property type="nucleotide sequence ID" value="NZ_JAHLDG010000013.1"/>
</dbReference>
<dbReference type="EMBL" id="JAHLDG010000013">
    <property type="protein sequence ID" value="MBU3220288.1"/>
    <property type="molecule type" value="Genomic_DNA"/>
</dbReference>
<reference evidence="15 16" key="1">
    <citation type="submission" date="2021-06" db="EMBL/GenBank/DDBJ databases">
        <title>Clostridia strains as spoilage organisms.</title>
        <authorList>
            <person name="Wambui J."/>
            <person name="Stephan R."/>
            <person name="Stevens M.J.A."/>
        </authorList>
    </citation>
    <scope>NUCLEOTIDE SEQUENCE [LARGE SCALE GENOMIC DNA]</scope>
    <source>
        <strain evidence="15 16">CM013</strain>
    </source>
</reference>
<feature type="domain" description="Histidine kinase" evidence="13">
    <location>
        <begin position="270"/>
        <end position="478"/>
    </location>
</feature>
<dbReference type="CDD" id="cd06225">
    <property type="entry name" value="HAMP"/>
    <property type="match status" value="1"/>
</dbReference>
<keyword evidence="16" id="KW-1185">Reference proteome</keyword>
<evidence type="ECO:0000256" key="8">
    <source>
        <dbReference type="ARBA" id="ARBA00022777"/>
    </source>
</evidence>
<dbReference type="InterPro" id="IPR005467">
    <property type="entry name" value="His_kinase_dom"/>
</dbReference>
<dbReference type="Proteomes" id="UP000740830">
    <property type="component" value="Unassembled WGS sequence"/>
</dbReference>
<dbReference type="InterPro" id="IPR050398">
    <property type="entry name" value="HssS/ArlS-like"/>
</dbReference>
<evidence type="ECO:0000256" key="9">
    <source>
        <dbReference type="ARBA" id="ARBA00022840"/>
    </source>
</evidence>
<accession>A0ABS6C484</accession>
<dbReference type="PANTHER" id="PTHR45528:SF1">
    <property type="entry name" value="SENSOR HISTIDINE KINASE CPXA"/>
    <property type="match status" value="1"/>
</dbReference>
<keyword evidence="10" id="KW-0902">Two-component regulatory system</keyword>
<keyword evidence="4" id="KW-1003">Cell membrane</keyword>
<keyword evidence="12" id="KW-0812">Transmembrane</keyword>
<dbReference type="CDD" id="cd00075">
    <property type="entry name" value="HATPase"/>
    <property type="match status" value="1"/>
</dbReference>
<dbReference type="EC" id="2.7.13.3" evidence="3"/>
<keyword evidence="7" id="KW-0547">Nucleotide-binding</keyword>
<feature type="domain" description="HAMP" evidence="14">
    <location>
        <begin position="203"/>
        <end position="255"/>
    </location>
</feature>
<evidence type="ECO:0000256" key="3">
    <source>
        <dbReference type="ARBA" id="ARBA00012438"/>
    </source>
</evidence>
<keyword evidence="5" id="KW-0597">Phosphoprotein</keyword>
<evidence type="ECO:0000313" key="16">
    <source>
        <dbReference type="Proteomes" id="UP000740830"/>
    </source>
</evidence>
<feature type="transmembrane region" description="Helical" evidence="12">
    <location>
        <begin position="12"/>
        <end position="32"/>
    </location>
</feature>
<evidence type="ECO:0000259" key="13">
    <source>
        <dbReference type="PROSITE" id="PS50109"/>
    </source>
</evidence>
<evidence type="ECO:0000256" key="7">
    <source>
        <dbReference type="ARBA" id="ARBA00022741"/>
    </source>
</evidence>
<dbReference type="PROSITE" id="PS50885">
    <property type="entry name" value="HAMP"/>
    <property type="match status" value="1"/>
</dbReference>
<keyword evidence="11 12" id="KW-0472">Membrane</keyword>
<dbReference type="PROSITE" id="PS50109">
    <property type="entry name" value="HIS_KIN"/>
    <property type="match status" value="1"/>
</dbReference>
<keyword evidence="6" id="KW-0808">Transferase</keyword>
<evidence type="ECO:0000256" key="10">
    <source>
        <dbReference type="ARBA" id="ARBA00023012"/>
    </source>
</evidence>
<dbReference type="SMART" id="SM00387">
    <property type="entry name" value="HATPase_c"/>
    <property type="match status" value="1"/>
</dbReference>
<dbReference type="SMART" id="SM00388">
    <property type="entry name" value="HisKA"/>
    <property type="match status" value="1"/>
</dbReference>
<gene>
    <name evidence="15" type="ORF">KPL27_09345</name>
</gene>
<dbReference type="InterPro" id="IPR003661">
    <property type="entry name" value="HisK_dim/P_dom"/>
</dbReference>
<dbReference type="Pfam" id="PF00512">
    <property type="entry name" value="HisKA"/>
    <property type="match status" value="1"/>
</dbReference>
<dbReference type="InterPro" id="IPR003594">
    <property type="entry name" value="HATPase_dom"/>
</dbReference>
<dbReference type="Pfam" id="PF00672">
    <property type="entry name" value="HAMP"/>
    <property type="match status" value="1"/>
</dbReference>
<dbReference type="SMART" id="SM00304">
    <property type="entry name" value="HAMP"/>
    <property type="match status" value="1"/>
</dbReference>
<keyword evidence="9" id="KW-0067">ATP-binding</keyword>
<keyword evidence="12" id="KW-1133">Transmembrane helix</keyword>